<keyword evidence="2" id="KW-1185">Reference proteome</keyword>
<protein>
    <submittedName>
        <fullName evidence="1">Uncharacterized protein</fullName>
    </submittedName>
</protein>
<dbReference type="Proteomes" id="UP001341840">
    <property type="component" value="Unassembled WGS sequence"/>
</dbReference>
<name>A0ABU6UFI7_9FABA</name>
<proteinExistence type="predicted"/>
<evidence type="ECO:0000313" key="2">
    <source>
        <dbReference type="Proteomes" id="UP001341840"/>
    </source>
</evidence>
<comment type="caution">
    <text evidence="1">The sequence shown here is derived from an EMBL/GenBank/DDBJ whole genome shotgun (WGS) entry which is preliminary data.</text>
</comment>
<dbReference type="EMBL" id="JASCZI010121136">
    <property type="protein sequence ID" value="MED6160035.1"/>
    <property type="molecule type" value="Genomic_DNA"/>
</dbReference>
<evidence type="ECO:0000313" key="1">
    <source>
        <dbReference type="EMBL" id="MED6160035.1"/>
    </source>
</evidence>
<sequence length="171" mass="19106">MGVGNASPKSKTSLYVLNAQVSSAFYVLGLLNTQAGVLNAQVGVGNVEGLKATGRCILIGLNLWKMVEKLGDSIRLVKLYFLFRQSSWERYPLTVRTREDLGYDSEPERTLLRRRREARRARQAALEEQFNMGANNVNDDDLNLNNNRVTLGQYINPTAESCGSTIRRPAI</sequence>
<gene>
    <name evidence="1" type="ORF">PIB30_047716</name>
</gene>
<reference evidence="1 2" key="1">
    <citation type="journal article" date="2023" name="Plants (Basel)">
        <title>Bridging the Gap: Combining Genomics and Transcriptomics Approaches to Understand Stylosanthes scabra, an Orphan Legume from the Brazilian Caatinga.</title>
        <authorList>
            <person name="Ferreira-Neto J.R.C."/>
            <person name="da Silva M.D."/>
            <person name="Binneck E."/>
            <person name="de Melo N.F."/>
            <person name="da Silva R.H."/>
            <person name="de Melo A.L.T.M."/>
            <person name="Pandolfi V."/>
            <person name="Bustamante F.O."/>
            <person name="Brasileiro-Vidal A.C."/>
            <person name="Benko-Iseppon A.M."/>
        </authorList>
    </citation>
    <scope>NUCLEOTIDE SEQUENCE [LARGE SCALE GENOMIC DNA]</scope>
    <source>
        <tissue evidence="1">Leaves</tissue>
    </source>
</reference>
<organism evidence="1 2">
    <name type="scientific">Stylosanthes scabra</name>
    <dbReference type="NCBI Taxonomy" id="79078"/>
    <lineage>
        <taxon>Eukaryota</taxon>
        <taxon>Viridiplantae</taxon>
        <taxon>Streptophyta</taxon>
        <taxon>Embryophyta</taxon>
        <taxon>Tracheophyta</taxon>
        <taxon>Spermatophyta</taxon>
        <taxon>Magnoliopsida</taxon>
        <taxon>eudicotyledons</taxon>
        <taxon>Gunneridae</taxon>
        <taxon>Pentapetalae</taxon>
        <taxon>rosids</taxon>
        <taxon>fabids</taxon>
        <taxon>Fabales</taxon>
        <taxon>Fabaceae</taxon>
        <taxon>Papilionoideae</taxon>
        <taxon>50 kb inversion clade</taxon>
        <taxon>dalbergioids sensu lato</taxon>
        <taxon>Dalbergieae</taxon>
        <taxon>Pterocarpus clade</taxon>
        <taxon>Stylosanthes</taxon>
    </lineage>
</organism>
<accession>A0ABU6UFI7</accession>